<evidence type="ECO:0000259" key="2">
    <source>
        <dbReference type="PROSITE" id="PS50234"/>
    </source>
</evidence>
<dbReference type="Gene3D" id="3.40.50.410">
    <property type="entry name" value="von Willebrand factor, type A domain"/>
    <property type="match status" value="1"/>
</dbReference>
<dbReference type="InterPro" id="IPR036465">
    <property type="entry name" value="vWFA_dom_sf"/>
</dbReference>
<gene>
    <name evidence="3" type="ORF">SBOR_6352</name>
</gene>
<evidence type="ECO:0000256" key="1">
    <source>
        <dbReference type="SAM" id="MobiDB-lite"/>
    </source>
</evidence>
<dbReference type="AlphaFoldDB" id="W9C908"/>
<dbReference type="SUPFAM" id="SSF53300">
    <property type="entry name" value="vWA-like"/>
    <property type="match status" value="1"/>
</dbReference>
<comment type="caution">
    <text evidence="3">The sequence shown here is derived from an EMBL/GenBank/DDBJ whole genome shotgun (WGS) entry which is preliminary data.</text>
</comment>
<reference evidence="3 4" key="1">
    <citation type="journal article" date="2014" name="Genome Announc.">
        <title>Draft genome sequence of Sclerotinia borealis, a psychrophilic plant pathogenic fungus.</title>
        <authorList>
            <person name="Mardanov A.V."/>
            <person name="Beletsky A.V."/>
            <person name="Kadnikov V.V."/>
            <person name="Ignatov A.N."/>
            <person name="Ravin N.V."/>
        </authorList>
    </citation>
    <scope>NUCLEOTIDE SEQUENCE [LARGE SCALE GENOMIC DNA]</scope>
    <source>
        <strain evidence="4">F-4157</strain>
    </source>
</reference>
<dbReference type="InterPro" id="IPR002035">
    <property type="entry name" value="VWF_A"/>
</dbReference>
<dbReference type="STRING" id="1432307.W9C908"/>
<sequence length="742" mass="82674">MASATLAQESAVLERDFVLLVTVKDLGNPKAMLETHSTISNHRALMVSLVPKFTLPAHRPEIVFVVDRSGSMRDKMPMVISAMKVFLKSLPVGTHFNICSFGTSYSFLWAKSKQYTPDSLKEALQRIRTFLANLGGTETLKALTAAIENRLPDLPLEIMLLTDENIWQQSECFEYLNGEVNKSQGKIRVFPLGIGESVSHALINGIARAGNGFSQTVQRGENMGRSVVRMLRGALHPHITDYTVAIKYESEDDDFEIIERVTDSMKFLLSNIDKKPEQPEEQNLPTISLFDPTVEDLEDTVMQDAPPRQLPDIPTPKLLQAPDKIPSLFPGVNTVVYLLMSPETIQRNPTTVVLKGKSAHGPVELSIPIEILPVPSNTIHQLAARKATQDLEESRGWVYNVEEDKGGLKDCYPSQFADIVKREAVRLGQQFQIANRWCSFVAVADNDAESIETFNSVVVENLQQSKDQVKVNARTRPASDGFSERMTRNRQVIPPPILDVSNKLSRSVRGSTTTATTNTHTLNPTASFWRSSGVSVSSNEATSMSMAQDVHPGVRRQEDSVPGTDYDYGTCYRMRDTYEGDSSPNFDHTYNSAILYRRTAPARRRRRQESRAIAPSNSSSEIASGKDWAIASSVERVLKIIDLQQFEGTWILLPDIEPILRFKVPQDVFDVAKNATAKKMWITLIVLYFLEQTMAREVEISELVIAKAKMWLSSTKAKSVPEIEQMKKAALEVVGQGNGTVG</sequence>
<feature type="compositionally biased region" description="Low complexity" evidence="1">
    <location>
        <begin position="512"/>
        <end position="543"/>
    </location>
</feature>
<dbReference type="PANTHER" id="PTHR45737:SF6">
    <property type="entry name" value="VON WILLEBRAND FACTOR A DOMAIN-CONTAINING PROTEIN 5A"/>
    <property type="match status" value="1"/>
</dbReference>
<feature type="domain" description="VWFA" evidence="2">
    <location>
        <begin position="61"/>
        <end position="239"/>
    </location>
</feature>
<dbReference type="SMART" id="SM00327">
    <property type="entry name" value="VWA"/>
    <property type="match status" value="1"/>
</dbReference>
<dbReference type="OrthoDB" id="1729737at2759"/>
<feature type="region of interest" description="Disordered" evidence="1">
    <location>
        <begin position="600"/>
        <end position="620"/>
    </location>
</feature>
<dbReference type="PANTHER" id="PTHR45737">
    <property type="entry name" value="VON WILLEBRAND FACTOR A DOMAIN-CONTAINING PROTEIN 5A"/>
    <property type="match status" value="1"/>
</dbReference>
<name>W9C908_SCLBF</name>
<dbReference type="HOGENOM" id="CLU_003826_4_1_1"/>
<dbReference type="PROSITE" id="PS50234">
    <property type="entry name" value="VWFA"/>
    <property type="match status" value="1"/>
</dbReference>
<organism evidence="3 4">
    <name type="scientific">Sclerotinia borealis (strain F-4128)</name>
    <dbReference type="NCBI Taxonomy" id="1432307"/>
    <lineage>
        <taxon>Eukaryota</taxon>
        <taxon>Fungi</taxon>
        <taxon>Dikarya</taxon>
        <taxon>Ascomycota</taxon>
        <taxon>Pezizomycotina</taxon>
        <taxon>Leotiomycetes</taxon>
        <taxon>Helotiales</taxon>
        <taxon>Sclerotiniaceae</taxon>
        <taxon>Sclerotinia</taxon>
    </lineage>
</organism>
<keyword evidence="4" id="KW-1185">Reference proteome</keyword>
<evidence type="ECO:0000313" key="3">
    <source>
        <dbReference type="EMBL" id="ESZ93252.1"/>
    </source>
</evidence>
<feature type="region of interest" description="Disordered" evidence="1">
    <location>
        <begin position="505"/>
        <end position="562"/>
    </location>
</feature>
<accession>W9C908</accession>
<protein>
    <submittedName>
        <fullName evidence="3">von Willebrand domain containing protein</fullName>
    </submittedName>
</protein>
<dbReference type="Pfam" id="PF13768">
    <property type="entry name" value="VWA_3"/>
    <property type="match status" value="1"/>
</dbReference>
<dbReference type="Proteomes" id="UP000019487">
    <property type="component" value="Unassembled WGS sequence"/>
</dbReference>
<evidence type="ECO:0000313" key="4">
    <source>
        <dbReference type="Proteomes" id="UP000019487"/>
    </source>
</evidence>
<proteinExistence type="predicted"/>
<dbReference type="EMBL" id="AYSA01000333">
    <property type="protein sequence ID" value="ESZ93252.1"/>
    <property type="molecule type" value="Genomic_DNA"/>
</dbReference>